<dbReference type="PANTHER" id="PTHR47700:SF2">
    <property type="entry name" value="CHITINASE"/>
    <property type="match status" value="1"/>
</dbReference>
<dbReference type="InterPro" id="IPR036779">
    <property type="entry name" value="LysM_dom_sf"/>
</dbReference>
<keyword evidence="8" id="KW-0119">Carbohydrate metabolism</keyword>
<dbReference type="Gene3D" id="3.10.350.10">
    <property type="entry name" value="LysM domain"/>
    <property type="match status" value="3"/>
</dbReference>
<dbReference type="PROSITE" id="PS51782">
    <property type="entry name" value="LYSM"/>
    <property type="match status" value="3"/>
</dbReference>
<dbReference type="GO" id="GO:0006032">
    <property type="term" value="P:chitin catabolic process"/>
    <property type="evidence" value="ECO:0007669"/>
    <property type="project" value="UniProtKB-KW"/>
</dbReference>
<keyword evidence="5 11" id="KW-0378">Hydrolase</keyword>
<dbReference type="InterPro" id="IPR018392">
    <property type="entry name" value="LysM"/>
</dbReference>
<dbReference type="Proteomes" id="UP000504637">
    <property type="component" value="Unplaced"/>
</dbReference>
<evidence type="ECO:0000256" key="6">
    <source>
        <dbReference type="ARBA" id="ARBA00023024"/>
    </source>
</evidence>
<evidence type="ECO:0000256" key="8">
    <source>
        <dbReference type="ARBA" id="ARBA00023277"/>
    </source>
</evidence>
<dbReference type="InterPro" id="IPR001223">
    <property type="entry name" value="Glyco_hydro18_cat"/>
</dbReference>
<dbReference type="Gene3D" id="3.10.50.10">
    <property type="match status" value="1"/>
</dbReference>
<feature type="transmembrane region" description="Helical" evidence="12">
    <location>
        <begin position="1069"/>
        <end position="1090"/>
    </location>
</feature>
<comment type="catalytic activity">
    <reaction evidence="1">
        <text>Random endo-hydrolysis of N-acetyl-beta-D-glucosaminide (1-&gt;4)-beta-linkages in chitin and chitodextrins.</text>
        <dbReference type="EC" id="3.2.1.14"/>
    </reaction>
</comment>
<keyword evidence="12" id="KW-1133">Transmembrane helix</keyword>
<feature type="domain" description="LysM" evidence="14">
    <location>
        <begin position="31"/>
        <end position="76"/>
    </location>
</feature>
<accession>A0A6J3M9B1</accession>
<feature type="domain" description="GH18" evidence="15">
    <location>
        <begin position="303"/>
        <end position="661"/>
    </location>
</feature>
<dbReference type="SMART" id="SM00636">
    <property type="entry name" value="Glyco_18"/>
    <property type="match status" value="1"/>
</dbReference>
<dbReference type="SUPFAM" id="SSF54106">
    <property type="entry name" value="LysM domain"/>
    <property type="match status" value="2"/>
</dbReference>
<proteinExistence type="inferred from homology"/>
<keyword evidence="9 11" id="KW-0326">Glycosidase</keyword>
<dbReference type="GeneID" id="54366224"/>
<dbReference type="InterPro" id="IPR029070">
    <property type="entry name" value="Chitinase_insertion_sf"/>
</dbReference>
<dbReference type="Gene3D" id="3.20.20.80">
    <property type="entry name" value="Glycosidases"/>
    <property type="match status" value="1"/>
</dbReference>
<evidence type="ECO:0000313" key="17">
    <source>
        <dbReference type="RefSeq" id="XP_033460438.1"/>
    </source>
</evidence>
<keyword evidence="7" id="KW-0843">Virulence</keyword>
<dbReference type="Pfam" id="PF00704">
    <property type="entry name" value="Glyco_hydro_18"/>
    <property type="match status" value="1"/>
</dbReference>
<evidence type="ECO:0000256" key="5">
    <source>
        <dbReference type="ARBA" id="ARBA00022801"/>
    </source>
</evidence>
<dbReference type="SMART" id="SM00257">
    <property type="entry name" value="LysM"/>
    <property type="match status" value="3"/>
</dbReference>
<dbReference type="PANTHER" id="PTHR47700">
    <property type="entry name" value="V CHITINASE, PUTATIVE (AFU_ORTHOLOGUE AFUA_6G13720)-RELATED"/>
    <property type="match status" value="1"/>
</dbReference>
<evidence type="ECO:0000256" key="9">
    <source>
        <dbReference type="ARBA" id="ARBA00023295"/>
    </source>
</evidence>
<feature type="signal peptide" evidence="13">
    <location>
        <begin position="1"/>
        <end position="16"/>
    </location>
</feature>
<keyword evidence="16" id="KW-1185">Reference proteome</keyword>
<dbReference type="GO" id="GO:0008061">
    <property type="term" value="F:chitin binding"/>
    <property type="evidence" value="ECO:0007669"/>
    <property type="project" value="UniProtKB-KW"/>
</dbReference>
<gene>
    <name evidence="17" type="ORF">K489DRAFT_430827</name>
</gene>
<evidence type="ECO:0000256" key="4">
    <source>
        <dbReference type="ARBA" id="ARBA00022669"/>
    </source>
</evidence>
<reference evidence="17" key="3">
    <citation type="submission" date="2025-08" db="UniProtKB">
        <authorList>
            <consortium name="RefSeq"/>
        </authorList>
    </citation>
    <scope>IDENTIFICATION</scope>
    <source>
        <strain evidence="17">CBS 342.82</strain>
    </source>
</reference>
<dbReference type="InterPro" id="IPR011583">
    <property type="entry name" value="Chitinase_II/V-like_cat"/>
</dbReference>
<evidence type="ECO:0000256" key="13">
    <source>
        <dbReference type="SAM" id="SignalP"/>
    </source>
</evidence>
<evidence type="ECO:0000259" key="14">
    <source>
        <dbReference type="PROSITE" id="PS51782"/>
    </source>
</evidence>
<dbReference type="InterPro" id="IPR017853">
    <property type="entry name" value="GH"/>
</dbReference>
<evidence type="ECO:0000256" key="10">
    <source>
        <dbReference type="ARBA" id="ARBA00023326"/>
    </source>
</evidence>
<dbReference type="InterPro" id="IPR036861">
    <property type="entry name" value="Endochitinase-like_sf"/>
</dbReference>
<dbReference type="SUPFAM" id="SSF51445">
    <property type="entry name" value="(Trans)glycosidases"/>
    <property type="match status" value="1"/>
</dbReference>
<reference evidence="17" key="2">
    <citation type="submission" date="2020-04" db="EMBL/GenBank/DDBJ databases">
        <authorList>
            <consortium name="NCBI Genome Project"/>
        </authorList>
    </citation>
    <scope>NUCLEOTIDE SEQUENCE</scope>
    <source>
        <strain evidence="17">CBS 342.82</strain>
    </source>
</reference>
<dbReference type="AlphaFoldDB" id="A0A6J3M9B1"/>
<dbReference type="GO" id="GO:0000272">
    <property type="term" value="P:polysaccharide catabolic process"/>
    <property type="evidence" value="ECO:0007669"/>
    <property type="project" value="UniProtKB-KW"/>
</dbReference>
<dbReference type="OrthoDB" id="73875at2759"/>
<evidence type="ECO:0000256" key="11">
    <source>
        <dbReference type="RuleBase" id="RU000489"/>
    </source>
</evidence>
<reference evidence="17" key="1">
    <citation type="submission" date="2020-01" db="EMBL/GenBank/DDBJ databases">
        <authorList>
            <consortium name="DOE Joint Genome Institute"/>
            <person name="Haridas S."/>
            <person name="Albert R."/>
            <person name="Binder M."/>
            <person name="Bloem J."/>
            <person name="Labutti K."/>
            <person name="Salamov A."/>
            <person name="Andreopoulos B."/>
            <person name="Baker S.E."/>
            <person name="Barry K."/>
            <person name="Bills G."/>
            <person name="Bluhm B.H."/>
            <person name="Cannon C."/>
            <person name="Castanera R."/>
            <person name="Culley D.E."/>
            <person name="Daum C."/>
            <person name="Ezra D."/>
            <person name="Gonzalez J.B."/>
            <person name="Henrissat B."/>
            <person name="Kuo A."/>
            <person name="Liang C."/>
            <person name="Lipzen A."/>
            <person name="Lutzoni F."/>
            <person name="Magnuson J."/>
            <person name="Mondo S."/>
            <person name="Nolan M."/>
            <person name="Ohm R."/>
            <person name="Pangilinan J."/>
            <person name="Park H.-J."/>
            <person name="Ramirez L."/>
            <person name="Alfaro M."/>
            <person name="Sun H."/>
            <person name="Tritt A."/>
            <person name="Yoshinaga Y."/>
            <person name="Zwiers L.-H."/>
            <person name="Turgeon B.G."/>
            <person name="Goodwin S.B."/>
            <person name="Spatafora J.W."/>
            <person name="Crous P.W."/>
            <person name="Grigoriev I.V."/>
        </authorList>
    </citation>
    <scope>NUCLEOTIDE SEQUENCE</scope>
    <source>
        <strain evidence="17">CBS 342.82</strain>
    </source>
</reference>
<evidence type="ECO:0000256" key="12">
    <source>
        <dbReference type="SAM" id="Phobius"/>
    </source>
</evidence>
<evidence type="ECO:0000256" key="2">
    <source>
        <dbReference type="ARBA" id="ARBA00008682"/>
    </source>
</evidence>
<dbReference type="InterPro" id="IPR053214">
    <property type="entry name" value="LysM12-like"/>
</dbReference>
<organism evidence="17">
    <name type="scientific">Dissoconium aciculare CBS 342.82</name>
    <dbReference type="NCBI Taxonomy" id="1314786"/>
    <lineage>
        <taxon>Eukaryota</taxon>
        <taxon>Fungi</taxon>
        <taxon>Dikarya</taxon>
        <taxon>Ascomycota</taxon>
        <taxon>Pezizomycotina</taxon>
        <taxon>Dothideomycetes</taxon>
        <taxon>Dothideomycetidae</taxon>
        <taxon>Mycosphaerellales</taxon>
        <taxon>Dissoconiaceae</taxon>
        <taxon>Dissoconium</taxon>
    </lineage>
</organism>
<dbReference type="RefSeq" id="XP_033460438.1">
    <property type="nucleotide sequence ID" value="XM_033608424.1"/>
</dbReference>
<dbReference type="Pfam" id="PF01476">
    <property type="entry name" value="LysM"/>
    <property type="match status" value="2"/>
</dbReference>
<evidence type="ECO:0000256" key="1">
    <source>
        <dbReference type="ARBA" id="ARBA00000822"/>
    </source>
</evidence>
<keyword evidence="6" id="KW-0146">Chitin degradation</keyword>
<sequence>MWSFICLCLLATNVLAVGHRSSRLFVRNDCPTQTVNAGDGCSSLARKCGISDQDFLRYNSNSNLCSSLQPGQLVCCGQGTTPDNSPKANLDGTCRTQTVASGDGCSSMVSKCKITAQQFTQYNSDAKLCSTLAAGQRVCCSPGTLPDIRPKPNLDGSCSSYVVQNGDTCSAIAAAHGLVLTDLDKFNDKTTWGWSGCDQLGAQQAICLSQGSPPMPQPLSNAVCGPLVLGSKPPSPGSSLADLNPCPLNACCTHWGQCGITPEFCTPATGPRGNPGTAPSHQNACISNCGTSIANNAAGPKSATTIGYYESWNSARPCLNMRVSSIDTDRYTHIHWAFATVDDSFDVAINDSSNQWADFTKLQGSRKIISFGGWGFSTEPETYDKLRQAMSPAHVNVFARNIVNFISKNNLDGVDIDWEYPGAPDIPGIPPGLPSDGPNYLAFLRTLRYILPRDKSISIAAPASYWYLKQFLIAEMSETLDYLVYMTYDLHGQWDYNNKWSQDGCQSGSCLRSHVNLTETNFALAMITKAGVPSSKIVVGLSSYGRSFRMSDPNCAGADCTFQGPESTAIAGDCTGTPGYISNAELLSLQDDDIIKSYYDTDSNSDIMIYYQDQWVAYMTDTTKASRTGYYKSLNFAGTVDWAIDLQDFYVSDGDGDDEENLPPTDPLPSCDGHFNTIEDLDAAAGSLPQNCKAFYTLQTLHNVLDDSIKKYKDLMNGGYDDKFKTYASSVADSAGKSIQNFMEKHGNDYFSCIVTEPTLCCASCKDEATGWGDPCARCFTGDKCRRQSNGARRDMQGRSALESDFSNVTSSFGPSDITVVNSVLSQRGDGGPPNSVPSLKYVKVAEPCPPDYSQRGKSQSTTWDQSVSWTLRGDQSDKFFADLLGDTGIPKSKIKFGTNNRVNSCQPWLRENDGNLCWNYGYDFNYPQPNGYGAGDVSNPKAVVQKALESSNNIQQQLSNALTKVKLQAYYADEWELVDAVSIPVLLIAHAIEEMNQVEEIADKIDEQKKKALILAFIGAILFFIPIAGEVLGSVVEVGDLAAILTLVSAAGDVATGVYSIVDDPQNPLLGIMQIVLAPLALANVGQVAKAASIRRGMSDDDILKLGGKLAASMSTIKKVAAACKR</sequence>
<feature type="domain" description="LysM" evidence="14">
    <location>
        <begin position="159"/>
        <end position="208"/>
    </location>
</feature>
<dbReference type="CDD" id="cd02878">
    <property type="entry name" value="GH18_zymocin_alpha"/>
    <property type="match status" value="1"/>
</dbReference>
<dbReference type="CDD" id="cd00118">
    <property type="entry name" value="LysM"/>
    <property type="match status" value="1"/>
</dbReference>
<dbReference type="CDD" id="cd00035">
    <property type="entry name" value="ChtBD1"/>
    <property type="match status" value="1"/>
</dbReference>
<keyword evidence="4" id="KW-0147">Chitin-binding</keyword>
<dbReference type="EC" id="3.2.1.14" evidence="3"/>
<protein>
    <recommendedName>
        <fullName evidence="3">chitinase</fullName>
        <ecNumber evidence="3">3.2.1.14</ecNumber>
    </recommendedName>
</protein>
<dbReference type="SUPFAM" id="SSF57016">
    <property type="entry name" value="Plant lectins/antimicrobial peptides"/>
    <property type="match status" value="1"/>
</dbReference>
<name>A0A6J3M9B1_9PEZI</name>
<dbReference type="PROSITE" id="PS01095">
    <property type="entry name" value="GH18_1"/>
    <property type="match status" value="1"/>
</dbReference>
<dbReference type="GO" id="GO:0008843">
    <property type="term" value="F:endochitinase activity"/>
    <property type="evidence" value="ECO:0007669"/>
    <property type="project" value="UniProtKB-EC"/>
</dbReference>
<dbReference type="SUPFAM" id="SSF54556">
    <property type="entry name" value="Chitinase insertion domain"/>
    <property type="match status" value="1"/>
</dbReference>
<feature type="chain" id="PRO_5027052889" description="chitinase" evidence="13">
    <location>
        <begin position="17"/>
        <end position="1127"/>
    </location>
</feature>
<comment type="similarity">
    <text evidence="2">Belongs to the glycosyl hydrolase 18 family. Chitinase class V subfamily.</text>
</comment>
<evidence type="ECO:0000259" key="15">
    <source>
        <dbReference type="PROSITE" id="PS51910"/>
    </source>
</evidence>
<feature type="transmembrane region" description="Helical" evidence="12">
    <location>
        <begin position="1013"/>
        <end position="1030"/>
    </location>
</feature>
<keyword evidence="10" id="KW-0624">Polysaccharide degradation</keyword>
<dbReference type="InterPro" id="IPR001579">
    <property type="entry name" value="Glyco_hydro_18_chit_AS"/>
</dbReference>
<evidence type="ECO:0000256" key="7">
    <source>
        <dbReference type="ARBA" id="ARBA00023026"/>
    </source>
</evidence>
<feature type="transmembrane region" description="Helical" evidence="12">
    <location>
        <begin position="1042"/>
        <end position="1063"/>
    </location>
</feature>
<evidence type="ECO:0000256" key="3">
    <source>
        <dbReference type="ARBA" id="ARBA00012729"/>
    </source>
</evidence>
<feature type="domain" description="LysM" evidence="14">
    <location>
        <begin position="95"/>
        <end position="140"/>
    </location>
</feature>
<evidence type="ECO:0000313" key="16">
    <source>
        <dbReference type="Proteomes" id="UP000504637"/>
    </source>
</evidence>
<keyword evidence="12" id="KW-0812">Transmembrane</keyword>
<keyword evidence="13" id="KW-0732">Signal</keyword>
<dbReference type="PROSITE" id="PS51910">
    <property type="entry name" value="GH18_2"/>
    <property type="match status" value="1"/>
</dbReference>
<keyword evidence="12" id="KW-0472">Membrane</keyword>